<proteinExistence type="predicted"/>
<gene>
    <name evidence="1" type="ORF">SISSUDRAFT_1059881</name>
</gene>
<dbReference type="EMBL" id="KV428026">
    <property type="protein sequence ID" value="KZT40998.1"/>
    <property type="molecule type" value="Genomic_DNA"/>
</dbReference>
<keyword evidence="2" id="KW-1185">Reference proteome</keyword>
<evidence type="ECO:0000313" key="1">
    <source>
        <dbReference type="EMBL" id="KZT40998.1"/>
    </source>
</evidence>
<name>A0A166FU07_9AGAM</name>
<accession>A0A166FU07</accession>
<dbReference type="Proteomes" id="UP000076798">
    <property type="component" value="Unassembled WGS sequence"/>
</dbReference>
<dbReference type="AlphaFoldDB" id="A0A166FU07"/>
<organism evidence="1 2">
    <name type="scientific">Sistotremastrum suecicum HHB10207 ss-3</name>
    <dbReference type="NCBI Taxonomy" id="1314776"/>
    <lineage>
        <taxon>Eukaryota</taxon>
        <taxon>Fungi</taxon>
        <taxon>Dikarya</taxon>
        <taxon>Basidiomycota</taxon>
        <taxon>Agaricomycotina</taxon>
        <taxon>Agaricomycetes</taxon>
        <taxon>Sistotremastrales</taxon>
        <taxon>Sistotremastraceae</taxon>
        <taxon>Sistotremastrum</taxon>
    </lineage>
</organism>
<sequence length="157" mass="17766">MSDEGSGPDDDGTETVEEWRVRLAGASANQWQQKDLKFFEHIHPQWRSAEYVGILYALDTIFAKSRKRSATKVTSFKTNRLTDVPPPGVPFNLCIDSVWLEEIGKTKYPFTVDGFMARGNPTDYADFKLTDFQLEYPYEHASHLLPQKATAGDTSDV</sequence>
<dbReference type="OrthoDB" id="2755095at2759"/>
<evidence type="ECO:0000313" key="2">
    <source>
        <dbReference type="Proteomes" id="UP000076798"/>
    </source>
</evidence>
<protein>
    <submittedName>
        <fullName evidence="1">Uncharacterized protein</fullName>
    </submittedName>
</protein>
<reference evidence="1 2" key="1">
    <citation type="journal article" date="2016" name="Mol. Biol. Evol.">
        <title>Comparative Genomics of Early-Diverging Mushroom-Forming Fungi Provides Insights into the Origins of Lignocellulose Decay Capabilities.</title>
        <authorList>
            <person name="Nagy L.G."/>
            <person name="Riley R."/>
            <person name="Tritt A."/>
            <person name="Adam C."/>
            <person name="Daum C."/>
            <person name="Floudas D."/>
            <person name="Sun H."/>
            <person name="Yadav J.S."/>
            <person name="Pangilinan J."/>
            <person name="Larsson K.H."/>
            <person name="Matsuura K."/>
            <person name="Barry K."/>
            <person name="Labutti K."/>
            <person name="Kuo R."/>
            <person name="Ohm R.A."/>
            <person name="Bhattacharya S.S."/>
            <person name="Shirouzu T."/>
            <person name="Yoshinaga Y."/>
            <person name="Martin F.M."/>
            <person name="Grigoriev I.V."/>
            <person name="Hibbett D.S."/>
        </authorList>
    </citation>
    <scope>NUCLEOTIDE SEQUENCE [LARGE SCALE GENOMIC DNA]</scope>
    <source>
        <strain evidence="1 2">HHB10207 ss-3</strain>
    </source>
</reference>
<dbReference type="STRING" id="1314776.A0A166FU07"/>